<sequence>MTTLQARKDPLLRGVSPTPSKIPVRSQRRPPLPTVKPSALDQENQDPRVRGAW</sequence>
<dbReference type="Proteomes" id="UP000694544">
    <property type="component" value="Unplaced"/>
</dbReference>
<keyword evidence="3" id="KW-1185">Reference proteome</keyword>
<reference evidence="2" key="2">
    <citation type="submission" date="2025-09" db="UniProtKB">
        <authorList>
            <consortium name="Ensembl"/>
        </authorList>
    </citation>
    <scope>IDENTIFICATION</scope>
</reference>
<proteinExistence type="predicted"/>
<dbReference type="AlphaFoldDB" id="A0A8C6DTB1"/>
<protein>
    <recommendedName>
        <fullName evidence="4">Trophinin associated protein</fullName>
    </recommendedName>
</protein>
<dbReference type="PANTHER" id="PTHR15289:SF3">
    <property type="entry name" value="TASTIN"/>
    <property type="match status" value="1"/>
</dbReference>
<dbReference type="InterPro" id="IPR026133">
    <property type="entry name" value="Tastin"/>
</dbReference>
<reference evidence="2" key="1">
    <citation type="submission" date="2025-08" db="UniProtKB">
        <authorList>
            <consortium name="Ensembl"/>
        </authorList>
    </citation>
    <scope>IDENTIFICATION</scope>
</reference>
<name>A0A8C6DTB1_MOSMO</name>
<organism evidence="2 3">
    <name type="scientific">Moschus moschiferus</name>
    <name type="common">Siberian musk deer</name>
    <name type="synonym">Moschus sibiricus</name>
    <dbReference type="NCBI Taxonomy" id="68415"/>
    <lineage>
        <taxon>Eukaryota</taxon>
        <taxon>Metazoa</taxon>
        <taxon>Chordata</taxon>
        <taxon>Craniata</taxon>
        <taxon>Vertebrata</taxon>
        <taxon>Euteleostomi</taxon>
        <taxon>Mammalia</taxon>
        <taxon>Eutheria</taxon>
        <taxon>Laurasiatheria</taxon>
        <taxon>Artiodactyla</taxon>
        <taxon>Ruminantia</taxon>
        <taxon>Pecora</taxon>
        <taxon>Moschidae</taxon>
        <taxon>Moschus</taxon>
    </lineage>
</organism>
<dbReference type="PANTHER" id="PTHR15289">
    <property type="entry name" value="TASTIN"/>
    <property type="match status" value="1"/>
</dbReference>
<dbReference type="Ensembl" id="ENSMMST00000017832.1">
    <property type="protein sequence ID" value="ENSMMSP00000016131.1"/>
    <property type="gene ID" value="ENSMMSG00000012285.1"/>
</dbReference>
<evidence type="ECO:0000256" key="1">
    <source>
        <dbReference type="SAM" id="MobiDB-lite"/>
    </source>
</evidence>
<feature type="region of interest" description="Disordered" evidence="1">
    <location>
        <begin position="1"/>
        <end position="53"/>
    </location>
</feature>
<evidence type="ECO:0008006" key="4">
    <source>
        <dbReference type="Google" id="ProtNLM"/>
    </source>
</evidence>
<feature type="compositionally biased region" description="Basic and acidic residues" evidence="1">
    <location>
        <begin position="1"/>
        <end position="11"/>
    </location>
</feature>
<evidence type="ECO:0000313" key="2">
    <source>
        <dbReference type="Ensembl" id="ENSMMSP00000016131.1"/>
    </source>
</evidence>
<accession>A0A8C6DTB1</accession>
<dbReference type="GeneTree" id="ENSGT00950000185831"/>
<evidence type="ECO:0000313" key="3">
    <source>
        <dbReference type="Proteomes" id="UP000694544"/>
    </source>
</evidence>